<reference evidence="1" key="1">
    <citation type="submission" date="2021-01" db="EMBL/GenBank/DDBJ databases">
        <title>Adiantum capillus-veneris genome.</title>
        <authorList>
            <person name="Fang Y."/>
            <person name="Liao Q."/>
        </authorList>
    </citation>
    <scope>NUCLEOTIDE SEQUENCE</scope>
    <source>
        <strain evidence="1">H3</strain>
        <tissue evidence="1">Leaf</tissue>
    </source>
</reference>
<organism evidence="1 2">
    <name type="scientific">Adiantum capillus-veneris</name>
    <name type="common">Maidenhair fern</name>
    <dbReference type="NCBI Taxonomy" id="13818"/>
    <lineage>
        <taxon>Eukaryota</taxon>
        <taxon>Viridiplantae</taxon>
        <taxon>Streptophyta</taxon>
        <taxon>Embryophyta</taxon>
        <taxon>Tracheophyta</taxon>
        <taxon>Polypodiopsida</taxon>
        <taxon>Polypodiidae</taxon>
        <taxon>Polypodiales</taxon>
        <taxon>Pteridineae</taxon>
        <taxon>Pteridaceae</taxon>
        <taxon>Vittarioideae</taxon>
        <taxon>Adiantum</taxon>
    </lineage>
</organism>
<evidence type="ECO:0000313" key="2">
    <source>
        <dbReference type="Proteomes" id="UP000886520"/>
    </source>
</evidence>
<sequence length="185" mass="19411">MASQKSCGATLLGVLGPPGLVDSSPAIYGPTVSSCSASSPSPVLPCTTGPLAALPAIHCQMRHLQLLPVHNPGGPPTAIPNSLIPFVLNWPYTGPYHAAPSFVAGHTTPLSSSATLGPSPPRAQAHHPSLPHLMVCSPSSFNWVRPCHWLPPPHAPLPSSSPHACNNKWRSFLPDCSPNPHRKRP</sequence>
<feature type="non-terminal residue" evidence="1">
    <location>
        <position position="185"/>
    </location>
</feature>
<evidence type="ECO:0000313" key="1">
    <source>
        <dbReference type="EMBL" id="KAI5067613.1"/>
    </source>
</evidence>
<accession>A0A9D4Z9V3</accession>
<comment type="caution">
    <text evidence="1">The sequence shown here is derived from an EMBL/GenBank/DDBJ whole genome shotgun (WGS) entry which is preliminary data.</text>
</comment>
<protein>
    <submittedName>
        <fullName evidence="1">Uncharacterized protein</fullName>
    </submittedName>
</protein>
<dbReference type="AlphaFoldDB" id="A0A9D4Z9V3"/>
<proteinExistence type="predicted"/>
<keyword evidence="2" id="KW-1185">Reference proteome</keyword>
<name>A0A9D4Z9V3_ADICA</name>
<dbReference type="PROSITE" id="PS51257">
    <property type="entry name" value="PROKAR_LIPOPROTEIN"/>
    <property type="match status" value="1"/>
</dbReference>
<dbReference type="EMBL" id="JABFUD020000017">
    <property type="protein sequence ID" value="KAI5067613.1"/>
    <property type="molecule type" value="Genomic_DNA"/>
</dbReference>
<gene>
    <name evidence="1" type="ORF">GOP47_0018141</name>
</gene>
<dbReference type="Proteomes" id="UP000886520">
    <property type="component" value="Chromosome 17"/>
</dbReference>